<reference evidence="3 4" key="1">
    <citation type="submission" date="2016-10" db="EMBL/GenBank/DDBJ databases">
        <authorList>
            <person name="de Groot N.N."/>
        </authorList>
    </citation>
    <scope>NUCLEOTIDE SEQUENCE [LARGE SCALE GENOMIC DNA]</scope>
    <source>
        <strain evidence="3 4">DSM 17890</strain>
    </source>
</reference>
<gene>
    <name evidence="3" type="ORF">SAMN05444336_10739</name>
</gene>
<dbReference type="Proteomes" id="UP000199118">
    <property type="component" value="Unassembled WGS sequence"/>
</dbReference>
<proteinExistence type="predicted"/>
<feature type="domain" description="Ice-binding protein C-terminal" evidence="2">
    <location>
        <begin position="211"/>
        <end position="235"/>
    </location>
</feature>
<organism evidence="3 4">
    <name type="scientific">Albimonas donghaensis</name>
    <dbReference type="NCBI Taxonomy" id="356660"/>
    <lineage>
        <taxon>Bacteria</taxon>
        <taxon>Pseudomonadati</taxon>
        <taxon>Pseudomonadota</taxon>
        <taxon>Alphaproteobacteria</taxon>
        <taxon>Rhodobacterales</taxon>
        <taxon>Paracoccaceae</taxon>
        <taxon>Albimonas</taxon>
    </lineage>
</organism>
<keyword evidence="1" id="KW-0732">Signal</keyword>
<dbReference type="InterPro" id="IPR022472">
    <property type="entry name" value="VPLPA-CTERM"/>
</dbReference>
<keyword evidence="4" id="KW-1185">Reference proteome</keyword>
<evidence type="ECO:0000256" key="1">
    <source>
        <dbReference type="SAM" id="SignalP"/>
    </source>
</evidence>
<evidence type="ECO:0000259" key="2">
    <source>
        <dbReference type="Pfam" id="PF07589"/>
    </source>
</evidence>
<dbReference type="Pfam" id="PF07589">
    <property type="entry name" value="PEP-CTERM"/>
    <property type="match status" value="1"/>
</dbReference>
<dbReference type="InterPro" id="IPR013424">
    <property type="entry name" value="Ice-binding_C"/>
</dbReference>
<name>A0A1H3CYM1_9RHOB</name>
<dbReference type="EMBL" id="FNMZ01000007">
    <property type="protein sequence ID" value="SDX59217.1"/>
    <property type="molecule type" value="Genomic_DNA"/>
</dbReference>
<sequence>MTKMANLVGAFAATLALCASVSAAQALSVGFKLTLLQNPGTSYSAANGDNPVFILENQSEGGLRITQIDFSIGNTAYNFDRVVLTGTTGGGVVRGGPAGGAMSIAGGSIDGIDGGIRADQFSLSFTDFDPTEKATWTAEIDQDAPPAANANNATNFRTVFFDNGGASVPNSVMKVHFSDLRALTYEITGVSQGQIGYSFTQAADDFGGGADVPLPAALPLLGAGLAGLGLAARRRRGRTAGA</sequence>
<dbReference type="RefSeq" id="WP_176954786.1">
    <property type="nucleotide sequence ID" value="NZ_FNMZ01000007.1"/>
</dbReference>
<evidence type="ECO:0000313" key="4">
    <source>
        <dbReference type="Proteomes" id="UP000199118"/>
    </source>
</evidence>
<dbReference type="AlphaFoldDB" id="A0A1H3CYM1"/>
<dbReference type="NCBIfam" id="TIGR03370">
    <property type="entry name" value="VPLPA-CTERM"/>
    <property type="match status" value="1"/>
</dbReference>
<protein>
    <submittedName>
        <fullName evidence="3">VPLPA-CTERM protein sorting domain-containing protein</fullName>
    </submittedName>
</protein>
<evidence type="ECO:0000313" key="3">
    <source>
        <dbReference type="EMBL" id="SDX59217.1"/>
    </source>
</evidence>
<feature type="chain" id="PRO_5011456327" evidence="1">
    <location>
        <begin position="27"/>
        <end position="242"/>
    </location>
</feature>
<feature type="signal peptide" evidence="1">
    <location>
        <begin position="1"/>
        <end position="26"/>
    </location>
</feature>
<accession>A0A1H3CYM1</accession>